<dbReference type="AlphaFoldDB" id="A0A7V2F2U8"/>
<keyword evidence="5" id="KW-0862">Zinc</keyword>
<keyword evidence="6" id="KW-0067">ATP-binding</keyword>
<organism evidence="10">
    <name type="scientific">Eiseniibacteriota bacterium</name>
    <dbReference type="NCBI Taxonomy" id="2212470"/>
    <lineage>
        <taxon>Bacteria</taxon>
        <taxon>Candidatus Eiseniibacteriota</taxon>
    </lineage>
</organism>
<evidence type="ECO:0000256" key="8">
    <source>
        <dbReference type="ARBA" id="ARBA00039149"/>
    </source>
</evidence>
<dbReference type="Proteomes" id="UP000886069">
    <property type="component" value="Unassembled WGS sequence"/>
</dbReference>
<gene>
    <name evidence="10" type="primary">queC</name>
    <name evidence="10" type="ORF">ENO08_01710</name>
</gene>
<protein>
    <recommendedName>
        <fullName evidence="8">7-cyano-7-deazaguanine synthase</fullName>
        <ecNumber evidence="8">6.3.4.20</ecNumber>
    </recommendedName>
</protein>
<dbReference type="PIRSF" id="PIRSF006293">
    <property type="entry name" value="ExsB"/>
    <property type="match status" value="1"/>
</dbReference>
<evidence type="ECO:0000256" key="4">
    <source>
        <dbReference type="ARBA" id="ARBA00022741"/>
    </source>
</evidence>
<keyword evidence="4" id="KW-0547">Nucleotide-binding</keyword>
<comment type="pathway">
    <text evidence="1">Purine metabolism; 7-cyano-7-deazaguanine biosynthesis.</text>
</comment>
<evidence type="ECO:0000256" key="2">
    <source>
        <dbReference type="ARBA" id="ARBA00022598"/>
    </source>
</evidence>
<evidence type="ECO:0000256" key="6">
    <source>
        <dbReference type="ARBA" id="ARBA00022840"/>
    </source>
</evidence>
<evidence type="ECO:0000313" key="10">
    <source>
        <dbReference type="EMBL" id="HER43157.1"/>
    </source>
</evidence>
<evidence type="ECO:0000256" key="1">
    <source>
        <dbReference type="ARBA" id="ARBA00005061"/>
    </source>
</evidence>
<dbReference type="EC" id="6.3.4.20" evidence="8"/>
<dbReference type="Pfam" id="PF06508">
    <property type="entry name" value="QueC"/>
    <property type="match status" value="1"/>
</dbReference>
<dbReference type="InterPro" id="IPR014729">
    <property type="entry name" value="Rossmann-like_a/b/a_fold"/>
</dbReference>
<dbReference type="CDD" id="cd01995">
    <property type="entry name" value="QueC-like"/>
    <property type="match status" value="1"/>
</dbReference>
<evidence type="ECO:0000256" key="7">
    <source>
        <dbReference type="ARBA" id="ARBA00037993"/>
    </source>
</evidence>
<comment type="caution">
    <text evidence="10">The sequence shown here is derived from an EMBL/GenBank/DDBJ whole genome shotgun (WGS) entry which is preliminary data.</text>
</comment>
<dbReference type="EMBL" id="DSEC01000122">
    <property type="protein sequence ID" value="HER43157.1"/>
    <property type="molecule type" value="Genomic_DNA"/>
</dbReference>
<dbReference type="GO" id="GO:0046872">
    <property type="term" value="F:metal ion binding"/>
    <property type="evidence" value="ECO:0007669"/>
    <property type="project" value="UniProtKB-KW"/>
</dbReference>
<name>A0A7V2F2U8_UNCEI</name>
<dbReference type="NCBIfam" id="TIGR00364">
    <property type="entry name" value="7-cyano-7-deazaguanine synthase QueC"/>
    <property type="match status" value="1"/>
</dbReference>
<keyword evidence="2" id="KW-0436">Ligase</keyword>
<evidence type="ECO:0000256" key="3">
    <source>
        <dbReference type="ARBA" id="ARBA00022723"/>
    </source>
</evidence>
<sequence length="233" mass="25140">MKNEGEEGRGAVALVSGGLDSTVAAALSLERFRIERGLFFDYGQRAAREEFRSAGLVARRFGMRLERIELPWMERFSRSTLIGRSGEPPGAGTAAPHGPSSLPAVWVENRNGVFVAVAASIAASTGCGTVIAGFNAEEAVDFPDNGEPYLEAVNRALAIGTSTHVEVVSPTIRMSKSEIVREGLRLGIPWGDLWSCYRSGELMCGACESCLRLMRAVEGTEASKLVRFERKKA</sequence>
<dbReference type="GO" id="GO:0016874">
    <property type="term" value="F:ligase activity"/>
    <property type="evidence" value="ECO:0007669"/>
    <property type="project" value="UniProtKB-KW"/>
</dbReference>
<dbReference type="PANTHER" id="PTHR42914">
    <property type="entry name" value="7-CYANO-7-DEAZAGUANINE SYNTHASE"/>
    <property type="match status" value="1"/>
</dbReference>
<dbReference type="GO" id="GO:0005524">
    <property type="term" value="F:ATP binding"/>
    <property type="evidence" value="ECO:0007669"/>
    <property type="project" value="UniProtKB-KW"/>
</dbReference>
<reference evidence="10" key="1">
    <citation type="journal article" date="2020" name="mSystems">
        <title>Genome- and Community-Level Interaction Insights into Carbon Utilization and Element Cycling Functions of Hydrothermarchaeota in Hydrothermal Sediment.</title>
        <authorList>
            <person name="Zhou Z."/>
            <person name="Liu Y."/>
            <person name="Xu W."/>
            <person name="Pan J."/>
            <person name="Luo Z.H."/>
            <person name="Li M."/>
        </authorList>
    </citation>
    <scope>NUCLEOTIDE SEQUENCE [LARGE SCALE GENOMIC DNA]</scope>
    <source>
        <strain evidence="10">SpSt-1233</strain>
    </source>
</reference>
<evidence type="ECO:0000256" key="9">
    <source>
        <dbReference type="ARBA" id="ARBA00047890"/>
    </source>
</evidence>
<comment type="catalytic activity">
    <reaction evidence="9">
        <text>7-carboxy-7-carbaguanine + NH4(+) + 2 ATP = 7-cyano-7-carbaguanine + 2 AMP + 2 diphosphate + 2 H(+)</text>
        <dbReference type="Rhea" id="RHEA:27982"/>
        <dbReference type="ChEBI" id="CHEBI:15378"/>
        <dbReference type="ChEBI" id="CHEBI:28938"/>
        <dbReference type="ChEBI" id="CHEBI:30616"/>
        <dbReference type="ChEBI" id="CHEBI:33019"/>
        <dbReference type="ChEBI" id="CHEBI:45075"/>
        <dbReference type="ChEBI" id="CHEBI:61036"/>
        <dbReference type="ChEBI" id="CHEBI:456215"/>
        <dbReference type="EC" id="6.3.4.20"/>
    </reaction>
</comment>
<dbReference type="Gene3D" id="3.40.50.620">
    <property type="entry name" value="HUPs"/>
    <property type="match status" value="1"/>
</dbReference>
<dbReference type="SUPFAM" id="SSF52402">
    <property type="entry name" value="Adenine nucleotide alpha hydrolases-like"/>
    <property type="match status" value="1"/>
</dbReference>
<dbReference type="InterPro" id="IPR018317">
    <property type="entry name" value="QueC"/>
</dbReference>
<accession>A0A7V2F2U8</accession>
<evidence type="ECO:0000256" key="5">
    <source>
        <dbReference type="ARBA" id="ARBA00022833"/>
    </source>
</evidence>
<dbReference type="PANTHER" id="PTHR42914:SF1">
    <property type="entry name" value="7-CYANO-7-DEAZAGUANINE SYNTHASE"/>
    <property type="match status" value="1"/>
</dbReference>
<proteinExistence type="inferred from homology"/>
<comment type="similarity">
    <text evidence="7">Belongs to the QueC family.</text>
</comment>
<keyword evidence="3" id="KW-0479">Metal-binding</keyword>